<dbReference type="Proteomes" id="UP001465976">
    <property type="component" value="Unassembled WGS sequence"/>
</dbReference>
<comment type="caution">
    <text evidence="1">The sequence shown here is derived from an EMBL/GenBank/DDBJ whole genome shotgun (WGS) entry which is preliminary data.</text>
</comment>
<evidence type="ECO:0000313" key="2">
    <source>
        <dbReference type="Proteomes" id="UP001465976"/>
    </source>
</evidence>
<evidence type="ECO:0000313" key="1">
    <source>
        <dbReference type="EMBL" id="KAL0578579.1"/>
    </source>
</evidence>
<dbReference type="EMBL" id="JBAHYK010000093">
    <property type="protein sequence ID" value="KAL0578579.1"/>
    <property type="molecule type" value="Genomic_DNA"/>
</dbReference>
<proteinExistence type="predicted"/>
<name>A0ABR3FSY9_9AGAR</name>
<organism evidence="1 2">
    <name type="scientific">Marasmius crinis-equi</name>
    <dbReference type="NCBI Taxonomy" id="585013"/>
    <lineage>
        <taxon>Eukaryota</taxon>
        <taxon>Fungi</taxon>
        <taxon>Dikarya</taxon>
        <taxon>Basidiomycota</taxon>
        <taxon>Agaricomycotina</taxon>
        <taxon>Agaricomycetes</taxon>
        <taxon>Agaricomycetidae</taxon>
        <taxon>Agaricales</taxon>
        <taxon>Marasmiineae</taxon>
        <taxon>Marasmiaceae</taxon>
        <taxon>Marasmius</taxon>
    </lineage>
</organism>
<gene>
    <name evidence="1" type="ORF">V5O48_003429</name>
</gene>
<protein>
    <submittedName>
        <fullName evidence="1">Uncharacterized protein</fullName>
    </submittedName>
</protein>
<accession>A0ABR3FSY9</accession>
<sequence>MSTFTNESESGICHSDRLSFENFTLERTIEVRLNGTTATGSPTARFVEAAQALGSQPTGSVGLNGGSRSYGNIGVAAATVPLVVGLFTADAQVKYFRVQ</sequence>
<keyword evidence="2" id="KW-1185">Reference proteome</keyword>
<reference evidence="1 2" key="1">
    <citation type="submission" date="2024-02" db="EMBL/GenBank/DDBJ databases">
        <title>A draft genome for the cacao thread blight pathogen Marasmius crinis-equi.</title>
        <authorList>
            <person name="Cohen S.P."/>
            <person name="Baruah I.K."/>
            <person name="Amoako-Attah I."/>
            <person name="Bukari Y."/>
            <person name="Meinhardt L.W."/>
            <person name="Bailey B.A."/>
        </authorList>
    </citation>
    <scope>NUCLEOTIDE SEQUENCE [LARGE SCALE GENOMIC DNA]</scope>
    <source>
        <strain evidence="1 2">GH-76</strain>
    </source>
</reference>